<dbReference type="GeneTree" id="ENSGT00940000168990"/>
<dbReference type="GO" id="GO:0072674">
    <property type="term" value="P:multinuclear osteoclast differentiation"/>
    <property type="evidence" value="ECO:0007669"/>
    <property type="project" value="TreeGrafter"/>
</dbReference>
<accession>A0A8C8C5W2</accession>
<dbReference type="GO" id="GO:0019955">
    <property type="term" value="F:cytokine binding"/>
    <property type="evidence" value="ECO:0007669"/>
    <property type="project" value="TreeGrafter"/>
</dbReference>
<dbReference type="PROSITE" id="PS00652">
    <property type="entry name" value="TNFR_NGFR_1"/>
    <property type="match status" value="1"/>
</dbReference>
<dbReference type="Ensembl" id="ENSOTST00005005293.2">
    <property type="protein sequence ID" value="ENSOTSP00005004737.2"/>
    <property type="gene ID" value="ENSOTSG00005002731.2"/>
</dbReference>
<feature type="signal peptide" evidence="4">
    <location>
        <begin position="1"/>
        <end position="21"/>
    </location>
</feature>
<feature type="region of interest" description="Disordered" evidence="2">
    <location>
        <begin position="411"/>
        <end position="488"/>
    </location>
</feature>
<feature type="compositionally biased region" description="Polar residues" evidence="2">
    <location>
        <begin position="330"/>
        <end position="339"/>
    </location>
</feature>
<reference evidence="6" key="1">
    <citation type="submission" date="2025-08" db="UniProtKB">
        <authorList>
            <consortium name="Ensembl"/>
        </authorList>
    </citation>
    <scope>IDENTIFICATION</scope>
</reference>
<feature type="repeat" description="TNFR-Cys" evidence="1">
    <location>
        <begin position="77"/>
        <end position="111"/>
    </location>
</feature>
<keyword evidence="3" id="KW-0812">Transmembrane</keyword>
<evidence type="ECO:0000256" key="2">
    <source>
        <dbReference type="SAM" id="MobiDB-lite"/>
    </source>
</evidence>
<dbReference type="Gene3D" id="2.10.50.10">
    <property type="entry name" value="Tumor Necrosis Factor Receptor, subunit A, domain 2"/>
    <property type="match status" value="2"/>
</dbReference>
<dbReference type="PANTHER" id="PTHR47134:SF1">
    <property type="entry name" value="TUMOR NECROSIS FACTOR RECEPTOR SUPERFAMILY MEMBER 11A"/>
    <property type="match status" value="1"/>
</dbReference>
<proteinExistence type="predicted"/>
<evidence type="ECO:0000256" key="4">
    <source>
        <dbReference type="SAM" id="SignalP"/>
    </source>
</evidence>
<dbReference type="GO" id="GO:0009897">
    <property type="term" value="C:external side of plasma membrane"/>
    <property type="evidence" value="ECO:0007669"/>
    <property type="project" value="TreeGrafter"/>
</dbReference>
<feature type="region of interest" description="Disordered" evidence="2">
    <location>
        <begin position="543"/>
        <end position="576"/>
    </location>
</feature>
<feature type="compositionally biased region" description="Basic and acidic residues" evidence="2">
    <location>
        <begin position="432"/>
        <end position="452"/>
    </location>
</feature>
<feature type="compositionally biased region" description="Basic and acidic residues" evidence="2">
    <location>
        <begin position="344"/>
        <end position="357"/>
    </location>
</feature>
<name>A0A8C8C5W2_ONCTS</name>
<evidence type="ECO:0000313" key="7">
    <source>
        <dbReference type="Proteomes" id="UP000694402"/>
    </source>
</evidence>
<dbReference type="SUPFAM" id="SSF57586">
    <property type="entry name" value="TNF receptor-like"/>
    <property type="match status" value="2"/>
</dbReference>
<feature type="chain" id="PRO_5044305338" description="TNFR-Cys domain-containing protein" evidence="4">
    <location>
        <begin position="22"/>
        <end position="709"/>
    </location>
</feature>
<dbReference type="PANTHER" id="PTHR47134">
    <property type="entry name" value="TUMOR NECROSIS FACTOR RECEPTOR SUPERFAMILY MEMBER 11A"/>
    <property type="match status" value="1"/>
</dbReference>
<dbReference type="SMART" id="SM00208">
    <property type="entry name" value="TNFR"/>
    <property type="match status" value="2"/>
</dbReference>
<feature type="disulfide bond" evidence="1">
    <location>
        <begin position="93"/>
        <end position="111"/>
    </location>
</feature>
<dbReference type="GO" id="GO:0001503">
    <property type="term" value="P:ossification"/>
    <property type="evidence" value="ECO:0007669"/>
    <property type="project" value="TreeGrafter"/>
</dbReference>
<keyword evidence="3" id="KW-0472">Membrane</keyword>
<reference evidence="6" key="2">
    <citation type="submission" date="2025-09" db="UniProtKB">
        <authorList>
            <consortium name="Ensembl"/>
        </authorList>
    </citation>
    <scope>IDENTIFICATION</scope>
</reference>
<gene>
    <name evidence="6" type="primary">TNFRSF11A</name>
</gene>
<sequence length="709" mass="76480">MRVHFSTSWIFQGWIIHLVLTLCAQVSQTCIHLVLTLCAQVSQTCIHLVLTLCAQVSQTCIHLVLTLCAQRALSRPTCSQQQYLKEKRCCSRCEPGSYVFAECAGYSDTKCRPCGSDEYQPDWTNETKCLPQKFCDTGKGFNRVRPSNRLAAVPCQCKPGFQCSPINCEFCEKIPTCGPGYGLETDTESGRRTCVACKRGHFSPNTSMEPCSLWTNCNGLGKSDKQTGSDQTDAVCGPHLSGASTSWVLLWVLSVITVLCLLILLLYCYKEKLRLLSVNLRSCVQNLKRTRIQQETLAPLYHSGVVGGGLEGQSGTLRETTCLIGLAHSPSETPHTCPTATPGDRVKLPPTKEMEEERREEEDEGVGSEGSGEAEEVSEDGVSEDVCVSPLWAGSCVCVLSVREPLEVGDNEDCSQAVNPGTLGTCSCGGEGESKGGEKDERKDGGRERAKVVEGLQVKSSERSSHTSSPFSLSPTSSSLSPADHSCDLYPPLTQVRSEVKGQLIDSSQRKGEELYRLNCSISSTLTTKATPPLTSAISPYPSVTSVTVGDRQSELTSEASSSEQNQGLSWRDIGGNKLSSGGSELDCAPESLQSQLTEPALTSGQVTGNNNTTFISSGQVMNFNADVIVVYVSQTSLGNEGEGPDDAFGSPVQEQANERAPMFQSSISSKSVSHSSVASSVNSITHNPLRQEDNLPVQEVTDQWPREN</sequence>
<dbReference type="InterPro" id="IPR053075">
    <property type="entry name" value="TNFRSF11A"/>
</dbReference>
<feature type="compositionally biased region" description="Low complexity" evidence="2">
    <location>
        <begin position="466"/>
        <end position="482"/>
    </location>
</feature>
<evidence type="ECO:0000256" key="3">
    <source>
        <dbReference type="SAM" id="Phobius"/>
    </source>
</evidence>
<keyword evidence="4" id="KW-0732">Signal</keyword>
<organism evidence="6 7">
    <name type="scientific">Oncorhynchus tshawytscha</name>
    <name type="common">Chinook salmon</name>
    <name type="synonym">Salmo tshawytscha</name>
    <dbReference type="NCBI Taxonomy" id="74940"/>
    <lineage>
        <taxon>Eukaryota</taxon>
        <taxon>Metazoa</taxon>
        <taxon>Chordata</taxon>
        <taxon>Craniata</taxon>
        <taxon>Vertebrata</taxon>
        <taxon>Euteleostomi</taxon>
        <taxon>Actinopterygii</taxon>
        <taxon>Neopterygii</taxon>
        <taxon>Teleostei</taxon>
        <taxon>Protacanthopterygii</taxon>
        <taxon>Salmoniformes</taxon>
        <taxon>Salmonidae</taxon>
        <taxon>Salmoninae</taxon>
        <taxon>Oncorhynchus</taxon>
    </lineage>
</organism>
<keyword evidence="7" id="KW-1185">Reference proteome</keyword>
<evidence type="ECO:0000256" key="1">
    <source>
        <dbReference type="PROSITE-ProRule" id="PRU00206"/>
    </source>
</evidence>
<comment type="caution">
    <text evidence="1">Lacks conserved residue(s) required for the propagation of feature annotation.</text>
</comment>
<evidence type="ECO:0000259" key="5">
    <source>
        <dbReference type="PROSITE" id="PS50050"/>
    </source>
</evidence>
<keyword evidence="3" id="KW-1133">Transmembrane helix</keyword>
<feature type="transmembrane region" description="Helical" evidence="3">
    <location>
        <begin position="247"/>
        <end position="269"/>
    </location>
</feature>
<dbReference type="CDD" id="cd15836">
    <property type="entry name" value="TNFRSF11A_teleost"/>
    <property type="match status" value="1"/>
</dbReference>
<dbReference type="GO" id="GO:0045780">
    <property type="term" value="P:positive regulation of bone resorption"/>
    <property type="evidence" value="ECO:0007669"/>
    <property type="project" value="TreeGrafter"/>
</dbReference>
<dbReference type="GO" id="GO:0005031">
    <property type="term" value="F:tumor necrosis factor receptor activity"/>
    <property type="evidence" value="ECO:0007669"/>
    <property type="project" value="TreeGrafter"/>
</dbReference>
<dbReference type="PROSITE" id="PS50050">
    <property type="entry name" value="TNFR_NGFR_2"/>
    <property type="match status" value="1"/>
</dbReference>
<feature type="compositionally biased region" description="Low complexity" evidence="2">
    <location>
        <begin position="666"/>
        <end position="684"/>
    </location>
</feature>
<feature type="compositionally biased region" description="Acidic residues" evidence="2">
    <location>
        <begin position="358"/>
        <end position="383"/>
    </location>
</feature>
<keyword evidence="1" id="KW-1015">Disulfide bond</keyword>
<feature type="compositionally biased region" description="Polar residues" evidence="2">
    <location>
        <begin position="555"/>
        <end position="569"/>
    </location>
</feature>
<protein>
    <recommendedName>
        <fullName evidence="5">TNFR-Cys domain-containing protein</fullName>
    </recommendedName>
</protein>
<feature type="domain" description="TNFR-Cys" evidence="5">
    <location>
        <begin position="77"/>
        <end position="111"/>
    </location>
</feature>
<feature type="disulfide bond" evidence="1">
    <location>
        <begin position="90"/>
        <end position="103"/>
    </location>
</feature>
<feature type="region of interest" description="Disordered" evidence="2">
    <location>
        <begin position="639"/>
        <end position="709"/>
    </location>
</feature>
<dbReference type="Proteomes" id="UP000694402">
    <property type="component" value="Unassembled WGS sequence"/>
</dbReference>
<dbReference type="AlphaFoldDB" id="A0A8C8C5W2"/>
<feature type="region of interest" description="Disordered" evidence="2">
    <location>
        <begin position="327"/>
        <end position="383"/>
    </location>
</feature>
<evidence type="ECO:0000313" key="6">
    <source>
        <dbReference type="Ensembl" id="ENSOTSP00005004737.2"/>
    </source>
</evidence>
<dbReference type="InterPro" id="IPR001368">
    <property type="entry name" value="TNFR/NGFR_Cys_rich_reg"/>
</dbReference>
<dbReference type="GO" id="GO:0070555">
    <property type="term" value="P:response to interleukin-1"/>
    <property type="evidence" value="ECO:0007669"/>
    <property type="project" value="TreeGrafter"/>
</dbReference>